<evidence type="ECO:0000256" key="1">
    <source>
        <dbReference type="SAM" id="Phobius"/>
    </source>
</evidence>
<proteinExistence type="predicted"/>
<sequence>MRKQWQYVLVIGTIAGFVLGVFLWIMERNTGEKVYTLLLNVDFIPFLRNRTSIILEWFFHLMIAWMITWFYLKLSQRKMYLALLVGFVAGLTYLPLTIIAVQSTPAVNDGMAILYWFIGHGTFGISLYYLERFFR</sequence>
<evidence type="ECO:0000313" key="3">
    <source>
        <dbReference type="Proteomes" id="UP000831782"/>
    </source>
</evidence>
<name>A0ABY4ESR2_9BACI</name>
<keyword evidence="3" id="KW-1185">Reference proteome</keyword>
<keyword evidence="1" id="KW-1133">Transmembrane helix</keyword>
<dbReference type="EMBL" id="CP095072">
    <property type="protein sequence ID" value="UOQ46908.1"/>
    <property type="molecule type" value="Genomic_DNA"/>
</dbReference>
<accession>A0ABY4ESR2</accession>
<keyword evidence="1" id="KW-0812">Transmembrane</keyword>
<feature type="transmembrane region" description="Helical" evidence="1">
    <location>
        <begin position="79"/>
        <end position="101"/>
    </location>
</feature>
<keyword evidence="1" id="KW-0472">Membrane</keyword>
<protein>
    <submittedName>
        <fullName evidence="2">Uncharacterized protein</fullName>
    </submittedName>
</protein>
<gene>
    <name evidence="2" type="ORF">MUN88_12490</name>
</gene>
<feature type="transmembrane region" description="Helical" evidence="1">
    <location>
        <begin position="53"/>
        <end position="72"/>
    </location>
</feature>
<feature type="transmembrane region" description="Helical" evidence="1">
    <location>
        <begin position="113"/>
        <end position="130"/>
    </location>
</feature>
<evidence type="ECO:0000313" key="2">
    <source>
        <dbReference type="EMBL" id="UOQ46908.1"/>
    </source>
</evidence>
<dbReference type="Proteomes" id="UP000831782">
    <property type="component" value="Chromosome"/>
</dbReference>
<organism evidence="2 3">
    <name type="scientific">Gracilibacillus caseinilyticus</name>
    <dbReference type="NCBI Taxonomy" id="2932256"/>
    <lineage>
        <taxon>Bacteria</taxon>
        <taxon>Bacillati</taxon>
        <taxon>Bacillota</taxon>
        <taxon>Bacilli</taxon>
        <taxon>Bacillales</taxon>
        <taxon>Bacillaceae</taxon>
        <taxon>Gracilibacillus</taxon>
    </lineage>
</organism>
<feature type="transmembrane region" description="Helical" evidence="1">
    <location>
        <begin position="7"/>
        <end position="26"/>
    </location>
</feature>
<dbReference type="RefSeq" id="WP_244715506.1">
    <property type="nucleotide sequence ID" value="NZ_CP095072.1"/>
</dbReference>
<reference evidence="2 3" key="1">
    <citation type="submission" date="2022-04" db="EMBL/GenBank/DDBJ databases">
        <title>Gracilibacillus sp. isolated from saltern.</title>
        <authorList>
            <person name="Won M."/>
            <person name="Lee C.-M."/>
            <person name="Woen H.-Y."/>
            <person name="Kwon S.-W."/>
        </authorList>
    </citation>
    <scope>NUCLEOTIDE SEQUENCE [LARGE SCALE GENOMIC DNA]</scope>
    <source>
        <strain evidence="2 3">SSWR10-1</strain>
    </source>
</reference>